<dbReference type="AlphaFoldDB" id="A0AAD5TEQ2"/>
<name>A0AAD5TEQ2_9FUNG</name>
<evidence type="ECO:0000256" key="2">
    <source>
        <dbReference type="SAM" id="SignalP"/>
    </source>
</evidence>
<keyword evidence="4" id="KW-1185">Reference proteome</keyword>
<feature type="region of interest" description="Disordered" evidence="1">
    <location>
        <begin position="295"/>
        <end position="397"/>
    </location>
</feature>
<sequence length="407" mass="44357">MAALLLHLLPAPLPLSASGLPARSHSVAAAAGKQPLARRSSARKTTTAVWRKKSTKLETRRSLSRARSARTQSRRSFSAAVETTTAADTTAIAVSDTPASDVVPVAAAEPFPSPSLSAASPVRRKIAYHHPALRRTDSFSSVWSDVIEGDDADSVREQEKDGDEDSGYISPLSFDDVGDSDYRRHFDYDDAEIYIHQDSDEDECDVFDQHYCDDSSDDYKYPPFVTLHSTNKQRPELTPHHSIMLLDDLLHDVEAFKSDAKYAPTLKSQRSRVFTIRPDDTEYKLSSIVIADAPASSTPTAVEQEEVTATTDDTLAGPPPSPVDETAAPTPSPSSATLTADDEHDDDAPAIPAADDNVQPGKPTAPQRTYRAPDPRPKVAMDPAAAPPRKKRGLKRLIRKISRILRV</sequence>
<gene>
    <name evidence="3" type="ORF">HDU87_008861</name>
</gene>
<dbReference type="Proteomes" id="UP001212152">
    <property type="component" value="Unassembled WGS sequence"/>
</dbReference>
<feature type="signal peptide" evidence="2">
    <location>
        <begin position="1"/>
        <end position="19"/>
    </location>
</feature>
<evidence type="ECO:0000313" key="4">
    <source>
        <dbReference type="Proteomes" id="UP001212152"/>
    </source>
</evidence>
<feature type="compositionally biased region" description="Basic residues" evidence="1">
    <location>
        <begin position="388"/>
        <end position="397"/>
    </location>
</feature>
<organism evidence="3 4">
    <name type="scientific">Geranomyces variabilis</name>
    <dbReference type="NCBI Taxonomy" id="109894"/>
    <lineage>
        <taxon>Eukaryota</taxon>
        <taxon>Fungi</taxon>
        <taxon>Fungi incertae sedis</taxon>
        <taxon>Chytridiomycota</taxon>
        <taxon>Chytridiomycota incertae sedis</taxon>
        <taxon>Chytridiomycetes</taxon>
        <taxon>Spizellomycetales</taxon>
        <taxon>Powellomycetaceae</taxon>
        <taxon>Geranomyces</taxon>
    </lineage>
</organism>
<keyword evidence="2" id="KW-0732">Signal</keyword>
<evidence type="ECO:0000256" key="1">
    <source>
        <dbReference type="SAM" id="MobiDB-lite"/>
    </source>
</evidence>
<comment type="caution">
    <text evidence="3">The sequence shown here is derived from an EMBL/GenBank/DDBJ whole genome shotgun (WGS) entry which is preliminary data.</text>
</comment>
<feature type="region of interest" description="Disordered" evidence="1">
    <location>
        <begin position="23"/>
        <end position="82"/>
    </location>
</feature>
<feature type="compositionally biased region" description="Low complexity" evidence="1">
    <location>
        <begin position="69"/>
        <end position="82"/>
    </location>
</feature>
<accession>A0AAD5TEQ2</accession>
<feature type="compositionally biased region" description="Low complexity" evidence="1">
    <location>
        <begin position="298"/>
        <end position="314"/>
    </location>
</feature>
<dbReference type="EMBL" id="JADGJQ010000099">
    <property type="protein sequence ID" value="KAJ3170086.1"/>
    <property type="molecule type" value="Genomic_DNA"/>
</dbReference>
<proteinExistence type="predicted"/>
<evidence type="ECO:0000313" key="3">
    <source>
        <dbReference type="EMBL" id="KAJ3170086.1"/>
    </source>
</evidence>
<feature type="chain" id="PRO_5041940884" evidence="2">
    <location>
        <begin position="20"/>
        <end position="407"/>
    </location>
</feature>
<protein>
    <submittedName>
        <fullName evidence="3">Uncharacterized protein</fullName>
    </submittedName>
</protein>
<feature type="region of interest" description="Disordered" evidence="1">
    <location>
        <begin position="150"/>
        <end position="172"/>
    </location>
</feature>
<reference evidence="3" key="1">
    <citation type="submission" date="2020-05" db="EMBL/GenBank/DDBJ databases">
        <title>Phylogenomic resolution of chytrid fungi.</title>
        <authorList>
            <person name="Stajich J.E."/>
            <person name="Amses K."/>
            <person name="Simmons R."/>
            <person name="Seto K."/>
            <person name="Myers J."/>
            <person name="Bonds A."/>
            <person name="Quandt C.A."/>
            <person name="Barry K."/>
            <person name="Liu P."/>
            <person name="Grigoriev I."/>
            <person name="Longcore J.E."/>
            <person name="James T.Y."/>
        </authorList>
    </citation>
    <scope>NUCLEOTIDE SEQUENCE</scope>
    <source>
        <strain evidence="3">JEL0379</strain>
    </source>
</reference>
<feature type="compositionally biased region" description="Low complexity" evidence="1">
    <location>
        <begin position="326"/>
        <end position="337"/>
    </location>
</feature>